<proteinExistence type="predicted"/>
<name>A0A2A6CLT7_PRIPA</name>
<organism evidence="1 2">
    <name type="scientific">Pristionchus pacificus</name>
    <name type="common">Parasitic nematode worm</name>
    <dbReference type="NCBI Taxonomy" id="54126"/>
    <lineage>
        <taxon>Eukaryota</taxon>
        <taxon>Metazoa</taxon>
        <taxon>Ecdysozoa</taxon>
        <taxon>Nematoda</taxon>
        <taxon>Chromadorea</taxon>
        <taxon>Rhabditida</taxon>
        <taxon>Rhabditina</taxon>
        <taxon>Diplogasteromorpha</taxon>
        <taxon>Diplogasteroidea</taxon>
        <taxon>Neodiplogasteridae</taxon>
        <taxon>Pristionchus</taxon>
    </lineage>
</organism>
<accession>A0A2A6CLT7</accession>
<evidence type="ECO:0000313" key="1">
    <source>
        <dbReference type="EnsemblMetazoa" id="PPA41533.1"/>
    </source>
</evidence>
<reference evidence="1" key="2">
    <citation type="submission" date="2022-06" db="UniProtKB">
        <authorList>
            <consortium name="EnsemblMetazoa"/>
        </authorList>
    </citation>
    <scope>IDENTIFICATION</scope>
    <source>
        <strain evidence="1">PS312</strain>
    </source>
</reference>
<dbReference type="AlphaFoldDB" id="A0A2A6CLT7"/>
<protein>
    <submittedName>
        <fullName evidence="1">Uncharacterized protein</fullName>
    </submittedName>
</protein>
<sequence length="117" mass="13796">MDDTVVRRAGTKCAFFQEIRYPGEFDKTRYKFLEEVGFERYYSANPAFVKELIDLIKKVTIGNIDYTPEPHWWMEALRDLVKPRQVLYRATTNPNNGTPLLFFFPIDRIYDSSTSLT</sequence>
<dbReference type="Proteomes" id="UP000005239">
    <property type="component" value="Unassembled WGS sequence"/>
</dbReference>
<reference evidence="2" key="1">
    <citation type="journal article" date="2008" name="Nat. Genet.">
        <title>The Pristionchus pacificus genome provides a unique perspective on nematode lifestyle and parasitism.</title>
        <authorList>
            <person name="Dieterich C."/>
            <person name="Clifton S.W."/>
            <person name="Schuster L.N."/>
            <person name="Chinwalla A."/>
            <person name="Delehaunty K."/>
            <person name="Dinkelacker I."/>
            <person name="Fulton L."/>
            <person name="Fulton R."/>
            <person name="Godfrey J."/>
            <person name="Minx P."/>
            <person name="Mitreva M."/>
            <person name="Roeseler W."/>
            <person name="Tian H."/>
            <person name="Witte H."/>
            <person name="Yang S.P."/>
            <person name="Wilson R.K."/>
            <person name="Sommer R.J."/>
        </authorList>
    </citation>
    <scope>NUCLEOTIDE SEQUENCE [LARGE SCALE GENOMIC DNA]</scope>
    <source>
        <strain evidence="2">PS312</strain>
    </source>
</reference>
<evidence type="ECO:0000313" key="2">
    <source>
        <dbReference type="Proteomes" id="UP000005239"/>
    </source>
</evidence>
<dbReference type="EnsemblMetazoa" id="PPA41533.1">
    <property type="protein sequence ID" value="PPA41533.1"/>
    <property type="gene ID" value="WBGene00279902"/>
</dbReference>
<keyword evidence="2" id="KW-1185">Reference proteome</keyword>
<gene>
    <name evidence="1" type="primary">WBGene00279902</name>
</gene>
<accession>A0A8R1UVC4</accession>